<accession>A0A140FWD3</accession>
<name>A0A140FWD3_PSEPK</name>
<dbReference type="Proteomes" id="UP000000556">
    <property type="component" value="Chromosome"/>
</dbReference>
<protein>
    <submittedName>
        <fullName evidence="1">Uncharacterized protein</fullName>
    </submittedName>
</protein>
<gene>
    <name evidence="1" type="ordered locus">PP_5584</name>
</gene>
<dbReference type="AlphaFoldDB" id="A0A140FWD3"/>
<organism evidence="1 2">
    <name type="scientific">Pseudomonas putida (strain ATCC 47054 / DSM 6125 / CFBP 8728 / NCIMB 11950 / KT2440)</name>
    <dbReference type="NCBI Taxonomy" id="160488"/>
    <lineage>
        <taxon>Bacteria</taxon>
        <taxon>Pseudomonadati</taxon>
        <taxon>Pseudomonadota</taxon>
        <taxon>Gammaproteobacteria</taxon>
        <taxon>Pseudomonadales</taxon>
        <taxon>Pseudomonadaceae</taxon>
        <taxon>Pseudomonas</taxon>
    </lineage>
</organism>
<dbReference type="STRING" id="160488.PP_5584"/>
<dbReference type="KEGG" id="ppu:PP_5584"/>
<dbReference type="EMBL" id="AE015451">
    <property type="protein sequence ID" value="AMM02916.1"/>
    <property type="molecule type" value="Genomic_DNA"/>
</dbReference>
<evidence type="ECO:0000313" key="2">
    <source>
        <dbReference type="Proteomes" id="UP000000556"/>
    </source>
</evidence>
<sequence>MPVDNLTRRFSFNVGGHLARLCARRLFGDRQLRFKRRLVESAAPCNGRWIRRRWSGCRACT</sequence>
<proteinExistence type="predicted"/>
<reference evidence="1 2" key="2">
    <citation type="journal article" date="2016" name="Environ. Microbiol.">
        <title>The revisited genome of Pseudomonas putida KT2440 enlightens its value as a robust metabolic chassis.</title>
        <authorList>
            <person name="Belda E."/>
            <person name="van Heck R.G."/>
            <person name="Lopez-Sanchez M.J."/>
            <person name="Cruveiller S."/>
            <person name="Barbe V."/>
            <person name="Fraser C."/>
            <person name="Klenk H.P."/>
            <person name="Petersen J."/>
            <person name="Morgat A."/>
            <person name="Nikel P.I."/>
            <person name="Vallenet D."/>
            <person name="Rouy Z."/>
            <person name="Sekowska A."/>
            <person name="Martins Dos Santos V.A."/>
            <person name="de Lorenzo V."/>
            <person name="Danchin A."/>
            <person name="Medigue C."/>
        </authorList>
    </citation>
    <scope>NUCLEOTIDE SEQUENCE [LARGE SCALE GENOMIC DNA]</scope>
    <source>
        <strain evidence="2">ATCC 47054 / DSM 6125 / CFBP 8728 / NCIMB 11950 / KT2440</strain>
    </source>
</reference>
<evidence type="ECO:0000313" key="1">
    <source>
        <dbReference type="EMBL" id="AMM02916.1"/>
    </source>
</evidence>
<reference evidence="1 2" key="1">
    <citation type="journal article" date="2002" name="Environ. Microbiol.">
        <title>Complete genome sequence and comparative analysis of the metabolically versatile Pseudomonas putida KT2440.</title>
        <authorList>
            <person name="Nelson K.E."/>
            <person name="Weinel C."/>
            <person name="Paulsen I.T."/>
            <person name="Dodson R.J."/>
            <person name="Hilbert H."/>
            <person name="Martins dos Santos V.A."/>
            <person name="Fouts D.E."/>
            <person name="Gill S.R."/>
            <person name="Pop M."/>
            <person name="Holmes M."/>
            <person name="Brinkac L."/>
            <person name="Beanan M."/>
            <person name="DeBoy R.T."/>
            <person name="Daugherty S."/>
            <person name="Kolonay J."/>
            <person name="Madupu R."/>
            <person name="Nelson W."/>
            <person name="White O."/>
            <person name="Peterson J."/>
            <person name="Khouri H."/>
            <person name="Hance I."/>
            <person name="Chris Lee P."/>
            <person name="Holtzapple E."/>
            <person name="Scanlan D."/>
            <person name="Tran K."/>
            <person name="Moazzez A."/>
            <person name="Utterback T."/>
            <person name="Rizzo M."/>
            <person name="Lee K."/>
            <person name="Kosack D."/>
            <person name="Moestl D."/>
            <person name="Wedler H."/>
            <person name="Lauber J."/>
            <person name="Stjepandic D."/>
            <person name="Hoheisel J."/>
            <person name="Straetz M."/>
            <person name="Heim S."/>
            <person name="Kiewitz C."/>
            <person name="Eisen J.A."/>
            <person name="Timmis K.N."/>
            <person name="Dusterhoft A."/>
            <person name="Tummler B."/>
            <person name="Fraser C.M."/>
        </authorList>
    </citation>
    <scope>NUCLEOTIDE SEQUENCE [LARGE SCALE GENOMIC DNA]</scope>
    <source>
        <strain evidence="2">ATCC 47054 / DSM 6125 / CFBP 8728 / NCIMB 11950 / KT2440</strain>
    </source>
</reference>
<keyword evidence="2" id="KW-1185">Reference proteome</keyword>
<dbReference type="BioCyc" id="PPUT160488:G1G01-3327-MONOMER"/>